<dbReference type="NCBIfam" id="TIGR00182">
    <property type="entry name" value="plsX"/>
    <property type="match status" value="1"/>
</dbReference>
<dbReference type="InterPro" id="IPR012281">
    <property type="entry name" value="Phospholipid_synth_PlsX-like"/>
</dbReference>
<evidence type="ECO:0000256" key="2">
    <source>
        <dbReference type="ARBA" id="ARBA00004496"/>
    </source>
</evidence>
<dbReference type="PIRSF" id="PIRSF002465">
    <property type="entry name" value="Phsphlp_syn_PlsX"/>
    <property type="match status" value="1"/>
</dbReference>
<dbReference type="EMBL" id="UINC01023245">
    <property type="protein sequence ID" value="SVA94522.1"/>
    <property type="molecule type" value="Genomic_DNA"/>
</dbReference>
<keyword evidence="3" id="KW-0963">Cytoplasm</keyword>
<evidence type="ECO:0000256" key="5">
    <source>
        <dbReference type="ARBA" id="ARBA00022679"/>
    </source>
</evidence>
<evidence type="ECO:0000256" key="4">
    <source>
        <dbReference type="ARBA" id="ARBA00022516"/>
    </source>
</evidence>
<sequence>MSERQVCIAVDAIGGEKSPFKTLKGSEFFHETNPSTKLIFFGNKKIIEDSIIKNKIQLSNYEIVNSSEDVTDNDTPSIILRNRKQSSIYKGLEFVKSHTDSGFVSAGNTAAIMILSRLLIGMIEGIDRPAICSVIPNRKNFSLMLDLGANVNVNASNLLQFALMGYSYFSIIDSKRDPKIGIINIGTENNKGLEFLQEAANLIANSFLKKNFIGFIEPNKITSGYCDIMISDGYTGNIMLKTAEGMSDFITSNLKKVFVKSLSNKIAYKILENDLKNFRDQINPEIYNGATLIGLNGISVKSHGNATPYAFSCALSKCYDFIVNDLNKKIAETFNNF</sequence>
<dbReference type="GO" id="GO:0006633">
    <property type="term" value="P:fatty acid biosynthetic process"/>
    <property type="evidence" value="ECO:0007669"/>
    <property type="project" value="InterPro"/>
</dbReference>
<evidence type="ECO:0000256" key="8">
    <source>
        <dbReference type="ARBA" id="ARBA00023264"/>
    </source>
</evidence>
<evidence type="ECO:0000256" key="1">
    <source>
        <dbReference type="ARBA" id="ARBA00001232"/>
    </source>
</evidence>
<keyword evidence="7" id="KW-0594">Phospholipid biosynthesis</keyword>
<dbReference type="AlphaFoldDB" id="A0A382A064"/>
<gene>
    <name evidence="11" type="ORF">METZ01_LOCUS147376</name>
</gene>
<organism evidence="11">
    <name type="scientific">marine metagenome</name>
    <dbReference type="NCBI Taxonomy" id="408172"/>
    <lineage>
        <taxon>unclassified sequences</taxon>
        <taxon>metagenomes</taxon>
        <taxon>ecological metagenomes</taxon>
    </lineage>
</organism>
<dbReference type="Pfam" id="PF02504">
    <property type="entry name" value="FA_synthesis"/>
    <property type="match status" value="1"/>
</dbReference>
<evidence type="ECO:0000256" key="9">
    <source>
        <dbReference type="ARBA" id="ARBA00024069"/>
    </source>
</evidence>
<evidence type="ECO:0000256" key="6">
    <source>
        <dbReference type="ARBA" id="ARBA00023098"/>
    </source>
</evidence>
<dbReference type="PANTHER" id="PTHR30100:SF1">
    <property type="entry name" value="PHOSPHATE ACYLTRANSFERASE"/>
    <property type="match status" value="1"/>
</dbReference>
<dbReference type="InterPro" id="IPR003664">
    <property type="entry name" value="FA_synthesis"/>
</dbReference>
<keyword evidence="4" id="KW-0444">Lipid biosynthesis</keyword>
<dbReference type="EC" id="2.3.1.274" evidence="9"/>
<name>A0A382A064_9ZZZZ</name>
<dbReference type="PANTHER" id="PTHR30100">
    <property type="entry name" value="FATTY ACID/PHOSPHOLIPID SYNTHESIS PROTEIN PLSX"/>
    <property type="match status" value="1"/>
</dbReference>
<dbReference type="GO" id="GO:0008654">
    <property type="term" value="P:phospholipid biosynthetic process"/>
    <property type="evidence" value="ECO:0007669"/>
    <property type="project" value="UniProtKB-KW"/>
</dbReference>
<dbReference type="SUPFAM" id="SSF53659">
    <property type="entry name" value="Isocitrate/Isopropylmalate dehydrogenase-like"/>
    <property type="match status" value="1"/>
</dbReference>
<dbReference type="GO" id="GO:0043811">
    <property type="term" value="F:phosphate:acyl-[acyl carrier protein] acyltransferase activity"/>
    <property type="evidence" value="ECO:0007669"/>
    <property type="project" value="UniProtKB-EC"/>
</dbReference>
<comment type="subunit">
    <text evidence="10">Homodimer. Probably interacts with PlsY.</text>
</comment>
<keyword evidence="6" id="KW-0443">Lipid metabolism</keyword>
<dbReference type="Gene3D" id="3.40.718.10">
    <property type="entry name" value="Isopropylmalate Dehydrogenase"/>
    <property type="match status" value="1"/>
</dbReference>
<dbReference type="HAMAP" id="MF_00019">
    <property type="entry name" value="PlsX"/>
    <property type="match status" value="1"/>
</dbReference>
<dbReference type="GO" id="GO:0005737">
    <property type="term" value="C:cytoplasm"/>
    <property type="evidence" value="ECO:0007669"/>
    <property type="project" value="UniProtKB-SubCell"/>
</dbReference>
<accession>A0A382A064</accession>
<evidence type="ECO:0000256" key="10">
    <source>
        <dbReference type="ARBA" id="ARBA00046608"/>
    </source>
</evidence>
<evidence type="ECO:0000256" key="7">
    <source>
        <dbReference type="ARBA" id="ARBA00023209"/>
    </source>
</evidence>
<evidence type="ECO:0000313" key="11">
    <source>
        <dbReference type="EMBL" id="SVA94522.1"/>
    </source>
</evidence>
<protein>
    <recommendedName>
        <fullName evidence="9">phosphate acyltransferase</fullName>
        <ecNumber evidence="9">2.3.1.274</ecNumber>
    </recommendedName>
</protein>
<evidence type="ECO:0000256" key="3">
    <source>
        <dbReference type="ARBA" id="ARBA00022490"/>
    </source>
</evidence>
<keyword evidence="5" id="KW-0808">Transferase</keyword>
<reference evidence="11" key="1">
    <citation type="submission" date="2018-05" db="EMBL/GenBank/DDBJ databases">
        <authorList>
            <person name="Lanie J.A."/>
            <person name="Ng W.-L."/>
            <person name="Kazmierczak K.M."/>
            <person name="Andrzejewski T.M."/>
            <person name="Davidsen T.M."/>
            <person name="Wayne K.J."/>
            <person name="Tettelin H."/>
            <person name="Glass J.I."/>
            <person name="Rusch D."/>
            <person name="Podicherti R."/>
            <person name="Tsui H.-C.T."/>
            <person name="Winkler M.E."/>
        </authorList>
    </citation>
    <scope>NUCLEOTIDE SEQUENCE</scope>
</reference>
<comment type="subcellular location">
    <subcellularLocation>
        <location evidence="2">Cytoplasm</location>
    </subcellularLocation>
</comment>
<proteinExistence type="inferred from homology"/>
<comment type="catalytic activity">
    <reaction evidence="1">
        <text>a fatty acyl-[ACP] + phosphate = an acyl phosphate + holo-[ACP]</text>
        <dbReference type="Rhea" id="RHEA:42292"/>
        <dbReference type="Rhea" id="RHEA-COMP:9685"/>
        <dbReference type="Rhea" id="RHEA-COMP:14125"/>
        <dbReference type="ChEBI" id="CHEBI:43474"/>
        <dbReference type="ChEBI" id="CHEBI:59918"/>
        <dbReference type="ChEBI" id="CHEBI:64479"/>
        <dbReference type="ChEBI" id="CHEBI:138651"/>
        <dbReference type="EC" id="2.3.1.274"/>
    </reaction>
</comment>
<keyword evidence="8" id="KW-1208">Phospholipid metabolism</keyword>